<reference evidence="1" key="2">
    <citation type="submission" date="2020-11" db="EMBL/GenBank/DDBJ databases">
        <authorList>
            <person name="McCartney M.A."/>
            <person name="Auch B."/>
            <person name="Kono T."/>
            <person name="Mallez S."/>
            <person name="Becker A."/>
            <person name="Gohl D.M."/>
            <person name="Silverstein K.A.T."/>
            <person name="Koren S."/>
            <person name="Bechman K.B."/>
            <person name="Herman A."/>
            <person name="Abrahante J.E."/>
            <person name="Garbe J."/>
        </authorList>
    </citation>
    <scope>NUCLEOTIDE SEQUENCE</scope>
    <source>
        <strain evidence="1">Duluth1</strain>
        <tissue evidence="1">Whole animal</tissue>
    </source>
</reference>
<comment type="caution">
    <text evidence="1">The sequence shown here is derived from an EMBL/GenBank/DDBJ whole genome shotgun (WGS) entry which is preliminary data.</text>
</comment>
<organism evidence="1 2">
    <name type="scientific">Dreissena polymorpha</name>
    <name type="common">Zebra mussel</name>
    <name type="synonym">Mytilus polymorpha</name>
    <dbReference type="NCBI Taxonomy" id="45954"/>
    <lineage>
        <taxon>Eukaryota</taxon>
        <taxon>Metazoa</taxon>
        <taxon>Spiralia</taxon>
        <taxon>Lophotrochozoa</taxon>
        <taxon>Mollusca</taxon>
        <taxon>Bivalvia</taxon>
        <taxon>Autobranchia</taxon>
        <taxon>Heteroconchia</taxon>
        <taxon>Euheterodonta</taxon>
        <taxon>Imparidentia</taxon>
        <taxon>Neoheterodontei</taxon>
        <taxon>Myida</taxon>
        <taxon>Dreissenoidea</taxon>
        <taxon>Dreissenidae</taxon>
        <taxon>Dreissena</taxon>
    </lineage>
</organism>
<reference evidence="1" key="1">
    <citation type="journal article" date="2019" name="bioRxiv">
        <title>The Genome of the Zebra Mussel, Dreissena polymorpha: A Resource for Invasive Species Research.</title>
        <authorList>
            <person name="McCartney M.A."/>
            <person name="Auch B."/>
            <person name="Kono T."/>
            <person name="Mallez S."/>
            <person name="Zhang Y."/>
            <person name="Obille A."/>
            <person name="Becker A."/>
            <person name="Abrahante J.E."/>
            <person name="Garbe J."/>
            <person name="Badalamenti J.P."/>
            <person name="Herman A."/>
            <person name="Mangelson H."/>
            <person name="Liachko I."/>
            <person name="Sullivan S."/>
            <person name="Sone E.D."/>
            <person name="Koren S."/>
            <person name="Silverstein K.A.T."/>
            <person name="Beckman K.B."/>
            <person name="Gohl D.M."/>
        </authorList>
    </citation>
    <scope>NUCLEOTIDE SEQUENCE</scope>
    <source>
        <strain evidence="1">Duluth1</strain>
        <tissue evidence="1">Whole animal</tissue>
    </source>
</reference>
<sequence>MRRSFASSVGTPITVGPQMTSCIQSVTTQDVHPSRVPRGATFLWDLKLLDQDFNAIMMEHQIFHKLVLSITIRFKWYAFLRLREGAFSVDFDPLMFSFDPAVISSPADSAQTD</sequence>
<proteinExistence type="predicted"/>
<dbReference type="Proteomes" id="UP000828390">
    <property type="component" value="Unassembled WGS sequence"/>
</dbReference>
<keyword evidence="2" id="KW-1185">Reference proteome</keyword>
<accession>A0A9D4CH22</accession>
<evidence type="ECO:0000313" key="2">
    <source>
        <dbReference type="Proteomes" id="UP000828390"/>
    </source>
</evidence>
<evidence type="ECO:0000313" key="1">
    <source>
        <dbReference type="EMBL" id="KAH3724403.1"/>
    </source>
</evidence>
<dbReference type="EMBL" id="JAIWYP010000012">
    <property type="protein sequence ID" value="KAH3724403.1"/>
    <property type="molecule type" value="Genomic_DNA"/>
</dbReference>
<name>A0A9D4CH22_DREPO</name>
<dbReference type="AlphaFoldDB" id="A0A9D4CH22"/>
<gene>
    <name evidence="1" type="ORF">DPMN_050220</name>
</gene>
<protein>
    <submittedName>
        <fullName evidence="1">Uncharacterized protein</fullName>
    </submittedName>
</protein>